<evidence type="ECO:0000259" key="6">
    <source>
        <dbReference type="Pfam" id="PF11794"/>
    </source>
</evidence>
<dbReference type="InterPro" id="IPR046373">
    <property type="entry name" value="Acyl-CoA_Oxase/DH_mid-dom_sf"/>
</dbReference>
<dbReference type="InterPro" id="IPR024674">
    <property type="entry name" value="HpaB/PvcC/4-BUDH_N"/>
</dbReference>
<organism evidence="7 8">
    <name type="scientific">Nonomuraea purpurea</name>
    <dbReference type="NCBI Taxonomy" id="1849276"/>
    <lineage>
        <taxon>Bacteria</taxon>
        <taxon>Bacillati</taxon>
        <taxon>Actinomycetota</taxon>
        <taxon>Actinomycetes</taxon>
        <taxon>Streptosporangiales</taxon>
        <taxon>Streptosporangiaceae</taxon>
        <taxon>Nonomuraea</taxon>
    </lineage>
</organism>
<evidence type="ECO:0000313" key="8">
    <source>
        <dbReference type="Proteomes" id="UP001595851"/>
    </source>
</evidence>
<dbReference type="Pfam" id="PF11794">
    <property type="entry name" value="HpaB_N"/>
    <property type="match status" value="1"/>
</dbReference>
<keyword evidence="8" id="KW-1185">Reference proteome</keyword>
<proteinExistence type="predicted"/>
<evidence type="ECO:0000256" key="4">
    <source>
        <dbReference type="SAM" id="MobiDB-lite"/>
    </source>
</evidence>
<dbReference type="RefSeq" id="WP_379532441.1">
    <property type="nucleotide sequence ID" value="NZ_JBHSBI010000022.1"/>
</dbReference>
<comment type="caution">
    <text evidence="7">The sequence shown here is derived from an EMBL/GenBank/DDBJ whole genome shotgun (WGS) entry which is preliminary data.</text>
</comment>
<keyword evidence="2" id="KW-0274">FAD</keyword>
<evidence type="ECO:0000256" key="3">
    <source>
        <dbReference type="ARBA" id="ARBA00023002"/>
    </source>
</evidence>
<reference evidence="8" key="1">
    <citation type="journal article" date="2019" name="Int. J. Syst. Evol. Microbiol.">
        <title>The Global Catalogue of Microorganisms (GCM) 10K type strain sequencing project: providing services to taxonomists for standard genome sequencing and annotation.</title>
        <authorList>
            <consortium name="The Broad Institute Genomics Platform"/>
            <consortium name="The Broad Institute Genome Sequencing Center for Infectious Disease"/>
            <person name="Wu L."/>
            <person name="Ma J."/>
        </authorList>
    </citation>
    <scope>NUCLEOTIDE SEQUENCE [LARGE SCALE GENOMIC DNA]</scope>
    <source>
        <strain evidence="8">TBRC 1276</strain>
    </source>
</reference>
<dbReference type="PIRSF" id="PIRSF000331">
    <property type="entry name" value="HpaA_HpaB"/>
    <property type="match status" value="1"/>
</dbReference>
<dbReference type="InterPro" id="IPR024719">
    <property type="entry name" value="HpaB/PvcC/4-BUDH_C"/>
</dbReference>
<evidence type="ECO:0000259" key="5">
    <source>
        <dbReference type="Pfam" id="PF03241"/>
    </source>
</evidence>
<evidence type="ECO:0000256" key="1">
    <source>
        <dbReference type="ARBA" id="ARBA00022630"/>
    </source>
</evidence>
<dbReference type="Gene3D" id="1.20.140.10">
    <property type="entry name" value="Butyryl-CoA Dehydrogenase, subunit A, domain 3"/>
    <property type="match status" value="1"/>
</dbReference>
<accession>A0ABV8GFF7</accession>
<dbReference type="SUPFAM" id="SSF56645">
    <property type="entry name" value="Acyl-CoA dehydrogenase NM domain-like"/>
    <property type="match status" value="1"/>
</dbReference>
<dbReference type="InterPro" id="IPR036250">
    <property type="entry name" value="AcylCo_DH-like_C"/>
</dbReference>
<dbReference type="Pfam" id="PF03241">
    <property type="entry name" value="HpaB"/>
    <property type="match status" value="1"/>
</dbReference>
<keyword evidence="3" id="KW-0560">Oxidoreductase</keyword>
<dbReference type="Proteomes" id="UP001595851">
    <property type="component" value="Unassembled WGS sequence"/>
</dbReference>
<protein>
    <submittedName>
        <fullName evidence="7">4-hydroxyphenylacetate 3-hydroxylase N-terminal domain-containing protein</fullName>
    </submittedName>
</protein>
<gene>
    <name evidence="7" type="ORF">ACFOY2_35250</name>
</gene>
<dbReference type="SUPFAM" id="SSF47203">
    <property type="entry name" value="Acyl-CoA dehydrogenase C-terminal domain-like"/>
    <property type="match status" value="1"/>
</dbReference>
<dbReference type="InterPro" id="IPR009100">
    <property type="entry name" value="AcylCoA_DH/oxidase_NM_dom_sf"/>
</dbReference>
<dbReference type="PIRSF" id="PIRSF500125">
    <property type="entry name" value="4_HPA_large"/>
    <property type="match status" value="1"/>
</dbReference>
<keyword evidence="1" id="KW-0285">Flavoprotein</keyword>
<feature type="region of interest" description="Disordered" evidence="4">
    <location>
        <begin position="1"/>
        <end position="21"/>
    </location>
</feature>
<dbReference type="Gene3D" id="2.40.110.10">
    <property type="entry name" value="Butyryl-CoA Dehydrogenase, subunit A, domain 2"/>
    <property type="match status" value="1"/>
</dbReference>
<evidence type="ECO:0000313" key="7">
    <source>
        <dbReference type="EMBL" id="MFC4012538.1"/>
    </source>
</evidence>
<feature type="domain" description="HpaB/PvcC/4-BUDH N-terminal" evidence="6">
    <location>
        <begin position="22"/>
        <end position="287"/>
    </location>
</feature>
<sequence>MNSETVPAGIGDQRGSNSRPFTGEEYLASLRDGRTIYLNGEKVPDVVSHPAFRNTARSIARLYDALHMDEHRDVLTTPTNTGNGGYTHRFFRPAESAAAVRAQRDAIAAWSRMTYGWMGRTPDFKAALTNTLGANSDFYGDFAENARRWHHWSQEAVPFINHAIVNPPVDRGRSAETVRDVYVTIDDEVDGGIIVSGAKVVATGAALSQVSFVGQSGSSDGGDPSMAVMFMMPMDSPGCTLICRTSYELNATKAGSAFDYPLSSRFDENDSILVLDKVFVPWENVLIYRDVDRVQRFYRESGFMQGFCLQGCTRYAVKLDFMTGLVARALKITGGDAFRGNQALLGEIVGLRNMFWALSDAMADGAQPWVNGTVLPNLQSAFAYRVFAPDAFPRVREIVHKIVASALVYLPSSGADLLDEQIGPYLDRYVRGSDGVTANERIKVMKLLWDAVGTEFAGRHELYERNYAGNHEEIRLQCLRSAHGSGVMASLDDLIEQCMHDYDEHGWRSPSWSAPTL</sequence>
<dbReference type="InterPro" id="IPR004925">
    <property type="entry name" value="HpaB/PvcC/4-BUDH"/>
</dbReference>
<dbReference type="PANTHER" id="PTHR36117:SF3">
    <property type="entry name" value="4-HYDROXYPHENYLACETATE 3-MONOOXYGENASE-RELATED"/>
    <property type="match status" value="1"/>
</dbReference>
<dbReference type="InterPro" id="IPR024677">
    <property type="entry name" value="HpaB/PvcC"/>
</dbReference>
<dbReference type="EMBL" id="JBHSBI010000022">
    <property type="protein sequence ID" value="MFC4012538.1"/>
    <property type="molecule type" value="Genomic_DNA"/>
</dbReference>
<name>A0ABV8GFF7_9ACTN</name>
<dbReference type="PANTHER" id="PTHR36117">
    <property type="entry name" value="4-HYDROXYPHENYLACETATE 3-MONOOXYGENASE-RELATED"/>
    <property type="match status" value="1"/>
</dbReference>
<feature type="domain" description="HpaB/PvcC/4-BUDH C-terminal" evidence="5">
    <location>
        <begin position="295"/>
        <end position="491"/>
    </location>
</feature>
<evidence type="ECO:0000256" key="2">
    <source>
        <dbReference type="ARBA" id="ARBA00022827"/>
    </source>
</evidence>
<dbReference type="Gene3D" id="1.10.3140.10">
    <property type="entry name" value="4-hydroxybutyryl-coa dehydratase, domain 1"/>
    <property type="match status" value="1"/>
</dbReference>